<accession>A0A6V7Y179</accession>
<dbReference type="AlphaFoldDB" id="A0A6V7Y179"/>
<evidence type="ECO:0000313" key="1">
    <source>
        <dbReference type="EMBL" id="CAD2205379.1"/>
    </source>
</evidence>
<proteinExistence type="predicted"/>
<organism evidence="1 2">
    <name type="scientific">Meloidogyne enterolobii</name>
    <name type="common">Root-knot nematode worm</name>
    <name type="synonym">Meloidogyne mayaguensis</name>
    <dbReference type="NCBI Taxonomy" id="390850"/>
    <lineage>
        <taxon>Eukaryota</taxon>
        <taxon>Metazoa</taxon>
        <taxon>Ecdysozoa</taxon>
        <taxon>Nematoda</taxon>
        <taxon>Chromadorea</taxon>
        <taxon>Rhabditida</taxon>
        <taxon>Tylenchina</taxon>
        <taxon>Tylenchomorpha</taxon>
        <taxon>Tylenchoidea</taxon>
        <taxon>Meloidogynidae</taxon>
        <taxon>Meloidogyninae</taxon>
        <taxon>Meloidogyne</taxon>
    </lineage>
</organism>
<sequence>MEIAIKQLNKIEKLENENEIKRELNKWIKGKDFVEMRCDKSVIISQLKTESI</sequence>
<dbReference type="Proteomes" id="UP000580250">
    <property type="component" value="Unassembled WGS sequence"/>
</dbReference>
<gene>
    <name evidence="1" type="ORF">MENT_LOCUS59188</name>
</gene>
<evidence type="ECO:0000313" key="2">
    <source>
        <dbReference type="Proteomes" id="UP000580250"/>
    </source>
</evidence>
<protein>
    <submittedName>
        <fullName evidence="1">Uncharacterized protein</fullName>
    </submittedName>
</protein>
<reference evidence="1 2" key="1">
    <citation type="submission" date="2020-08" db="EMBL/GenBank/DDBJ databases">
        <authorList>
            <person name="Koutsovoulos G."/>
            <person name="Danchin GJ E."/>
        </authorList>
    </citation>
    <scope>NUCLEOTIDE SEQUENCE [LARGE SCALE GENOMIC DNA]</scope>
</reference>
<dbReference type="EMBL" id="CAJEWN010002814">
    <property type="protein sequence ID" value="CAD2205379.1"/>
    <property type="molecule type" value="Genomic_DNA"/>
</dbReference>
<comment type="caution">
    <text evidence="1">The sequence shown here is derived from an EMBL/GenBank/DDBJ whole genome shotgun (WGS) entry which is preliminary data.</text>
</comment>
<name>A0A6V7Y179_MELEN</name>